<dbReference type="AlphaFoldDB" id="A0A344TPG0"/>
<protein>
    <recommendedName>
        <fullName evidence="3">Polysaccharide deacetylase</fullName>
    </recommendedName>
</protein>
<dbReference type="InterPro" id="IPR011330">
    <property type="entry name" value="Glyco_hydro/deAcase_b/a-brl"/>
</dbReference>
<dbReference type="Proteomes" id="UP000251993">
    <property type="component" value="Chromosome"/>
</dbReference>
<dbReference type="EMBL" id="CP030850">
    <property type="protein sequence ID" value="AXE20531.1"/>
    <property type="molecule type" value="Genomic_DNA"/>
</dbReference>
<reference evidence="1 2" key="1">
    <citation type="submission" date="2018-07" db="EMBL/GenBank/DDBJ databases">
        <title>Genome sequencing of Runella.</title>
        <authorList>
            <person name="Baek M.-G."/>
            <person name="Yi H."/>
        </authorList>
    </citation>
    <scope>NUCLEOTIDE SEQUENCE [LARGE SCALE GENOMIC DNA]</scope>
    <source>
        <strain evidence="1 2">HYN0085</strain>
    </source>
</reference>
<dbReference type="SUPFAM" id="SSF88713">
    <property type="entry name" value="Glycoside hydrolase/deacetylase"/>
    <property type="match status" value="1"/>
</dbReference>
<evidence type="ECO:0000313" key="2">
    <source>
        <dbReference type="Proteomes" id="UP000251993"/>
    </source>
</evidence>
<proteinExistence type="predicted"/>
<sequence>MDFTLRLYRRLLESLIASNYHFQTFEDFLKSPKERAIVLRHDVDLLPRNSLAFAEIQKEYGLSGSYYFRAVEVSWDDKIIQRIAALGHEVGYHYECLTTCRGDFQKGLADFEQNLERLRKLVPVSTICMHGSPLSKFDSRDLWKSHSYRDFGIIGEPYFDIDFSKVLYLTDTGRRWDGDKVSVRDKVGSKNHPFKTTCDIIAAANAGQLPAQIMFTFHPQRWDDHSVPWVKELVLQNAKNVIKKYFFVKNT</sequence>
<evidence type="ECO:0008006" key="3">
    <source>
        <dbReference type="Google" id="ProtNLM"/>
    </source>
</evidence>
<keyword evidence="2" id="KW-1185">Reference proteome</keyword>
<dbReference type="GO" id="GO:0005975">
    <property type="term" value="P:carbohydrate metabolic process"/>
    <property type="evidence" value="ECO:0007669"/>
    <property type="project" value="InterPro"/>
</dbReference>
<gene>
    <name evidence="1" type="ORF">DR864_23720</name>
</gene>
<dbReference type="RefSeq" id="WP_114069294.1">
    <property type="nucleotide sequence ID" value="NZ_CP030850.1"/>
</dbReference>
<name>A0A344TPG0_9BACT</name>
<dbReference type="KEGG" id="run:DR864_23720"/>
<dbReference type="OrthoDB" id="1016932at2"/>
<organism evidence="1 2">
    <name type="scientific">Runella rosea</name>
    <dbReference type="NCBI Taxonomy" id="2259595"/>
    <lineage>
        <taxon>Bacteria</taxon>
        <taxon>Pseudomonadati</taxon>
        <taxon>Bacteroidota</taxon>
        <taxon>Cytophagia</taxon>
        <taxon>Cytophagales</taxon>
        <taxon>Spirosomataceae</taxon>
        <taxon>Runella</taxon>
    </lineage>
</organism>
<accession>A0A344TPG0</accession>
<evidence type="ECO:0000313" key="1">
    <source>
        <dbReference type="EMBL" id="AXE20531.1"/>
    </source>
</evidence>